<dbReference type="InterPro" id="IPR010021">
    <property type="entry name" value="PGPP1/Gep4"/>
</dbReference>
<dbReference type="NCBIfam" id="TIGR01668">
    <property type="entry name" value="YqeG_hyp_ppase"/>
    <property type="match status" value="1"/>
</dbReference>
<organism evidence="1 2">
    <name type="scientific">Cyphellophora europaea (strain CBS 101466)</name>
    <name type="common">Phialophora europaea</name>
    <dbReference type="NCBI Taxonomy" id="1220924"/>
    <lineage>
        <taxon>Eukaryota</taxon>
        <taxon>Fungi</taxon>
        <taxon>Dikarya</taxon>
        <taxon>Ascomycota</taxon>
        <taxon>Pezizomycotina</taxon>
        <taxon>Eurotiomycetes</taxon>
        <taxon>Chaetothyriomycetidae</taxon>
        <taxon>Chaetothyriales</taxon>
        <taxon>Cyphellophoraceae</taxon>
        <taxon>Cyphellophora</taxon>
    </lineage>
</organism>
<dbReference type="RefSeq" id="XP_008712729.1">
    <property type="nucleotide sequence ID" value="XM_008714507.1"/>
</dbReference>
<keyword evidence="2" id="KW-1185">Reference proteome</keyword>
<gene>
    <name evidence="1" type="ORF">HMPREF1541_09834</name>
</gene>
<dbReference type="Gene3D" id="3.40.50.1000">
    <property type="entry name" value="HAD superfamily/HAD-like"/>
    <property type="match status" value="1"/>
</dbReference>
<sequence length="231" mass="25468">MPLLSNLPALRLTLAYALHEPSSLLPHRTIATLLALPLPVGIVLPSLPGSEKKPTIKALVLDKDNTICPPETAVIHPAYRQKIEQIKSSPEFAGRPHSILIVSNTAGSTRSAEHEAEAKHLEAELGLPVLRQQPGRKKPLCGPDVLLYFREHGITENPAEIAFVGDRLATDVLVAREVGSWSIWCRDGWRDPVKPATDYRGLFAKAEGILERILRERLSRSAPLPVTPRHR</sequence>
<dbReference type="InterPro" id="IPR023214">
    <property type="entry name" value="HAD_sf"/>
</dbReference>
<reference evidence="1 2" key="1">
    <citation type="submission" date="2013-03" db="EMBL/GenBank/DDBJ databases">
        <title>The Genome Sequence of Phialophora europaea CBS 101466.</title>
        <authorList>
            <consortium name="The Broad Institute Genomics Platform"/>
            <person name="Cuomo C."/>
            <person name="de Hoog S."/>
            <person name="Gorbushina A."/>
            <person name="Walker B."/>
            <person name="Young S.K."/>
            <person name="Zeng Q."/>
            <person name="Gargeya S."/>
            <person name="Fitzgerald M."/>
            <person name="Haas B."/>
            <person name="Abouelleil A."/>
            <person name="Allen A.W."/>
            <person name="Alvarado L."/>
            <person name="Arachchi H.M."/>
            <person name="Berlin A.M."/>
            <person name="Chapman S.B."/>
            <person name="Gainer-Dewar J."/>
            <person name="Goldberg J."/>
            <person name="Griggs A."/>
            <person name="Gujja S."/>
            <person name="Hansen M."/>
            <person name="Howarth C."/>
            <person name="Imamovic A."/>
            <person name="Ireland A."/>
            <person name="Larimer J."/>
            <person name="McCowan C."/>
            <person name="Murphy C."/>
            <person name="Pearson M."/>
            <person name="Poon T.W."/>
            <person name="Priest M."/>
            <person name="Roberts A."/>
            <person name="Saif S."/>
            <person name="Shea T."/>
            <person name="Sisk P."/>
            <person name="Sykes S."/>
            <person name="Wortman J."/>
            <person name="Nusbaum C."/>
            <person name="Birren B."/>
        </authorList>
    </citation>
    <scope>NUCLEOTIDE SEQUENCE [LARGE SCALE GENOMIC DNA]</scope>
    <source>
        <strain evidence="1 2">CBS 101466</strain>
    </source>
</reference>
<dbReference type="EMBL" id="KB822713">
    <property type="protein sequence ID" value="ETN44959.1"/>
    <property type="molecule type" value="Genomic_DNA"/>
</dbReference>
<dbReference type="AlphaFoldDB" id="W2SAN7"/>
<name>W2SAN7_CYPE1</name>
<dbReference type="GeneID" id="19977173"/>
<dbReference type="InParanoid" id="W2SAN7"/>
<dbReference type="Pfam" id="PF09419">
    <property type="entry name" value="PGP_phosphatase"/>
    <property type="match status" value="1"/>
</dbReference>
<dbReference type="HOGENOM" id="CLU_056221_3_0_1"/>
<protein>
    <submittedName>
        <fullName evidence="1">HAD phosphatase, family IIIA</fullName>
    </submittedName>
</protein>
<dbReference type="VEuPathDB" id="FungiDB:HMPREF1541_09834"/>
<dbReference type="InterPro" id="IPR036412">
    <property type="entry name" value="HAD-like_sf"/>
</dbReference>
<dbReference type="Proteomes" id="UP000030752">
    <property type="component" value="Unassembled WGS sequence"/>
</dbReference>
<evidence type="ECO:0000313" key="2">
    <source>
        <dbReference type="Proteomes" id="UP000030752"/>
    </source>
</evidence>
<accession>W2SAN7</accession>
<dbReference type="SUPFAM" id="SSF56784">
    <property type="entry name" value="HAD-like"/>
    <property type="match status" value="1"/>
</dbReference>
<dbReference type="eggNOG" id="KOG2961">
    <property type="taxonomic scope" value="Eukaryota"/>
</dbReference>
<dbReference type="FunCoup" id="W2SAN7">
    <property type="interactions" value="44"/>
</dbReference>
<dbReference type="STRING" id="1220924.W2SAN7"/>
<dbReference type="OrthoDB" id="198652at2759"/>
<proteinExistence type="predicted"/>
<dbReference type="GO" id="GO:0008962">
    <property type="term" value="F:phosphatidylglycerophosphatase activity"/>
    <property type="evidence" value="ECO:0007669"/>
    <property type="project" value="InterPro"/>
</dbReference>
<evidence type="ECO:0000313" key="1">
    <source>
        <dbReference type="EMBL" id="ETN44959.1"/>
    </source>
</evidence>
<dbReference type="InterPro" id="IPR027706">
    <property type="entry name" value="PGP_Pase"/>
</dbReference>